<organism evidence="1">
    <name type="scientific">bioreactor metagenome</name>
    <dbReference type="NCBI Taxonomy" id="1076179"/>
    <lineage>
        <taxon>unclassified sequences</taxon>
        <taxon>metagenomes</taxon>
        <taxon>ecological metagenomes</taxon>
    </lineage>
</organism>
<gene>
    <name evidence="1" type="ORF">SDC9_201213</name>
</gene>
<comment type="caution">
    <text evidence="1">The sequence shown here is derived from an EMBL/GenBank/DDBJ whole genome shotgun (WGS) entry which is preliminary data.</text>
</comment>
<name>A0A645IT32_9ZZZZ</name>
<dbReference type="EMBL" id="VSSQ01120771">
    <property type="protein sequence ID" value="MPN53549.1"/>
    <property type="molecule type" value="Genomic_DNA"/>
</dbReference>
<reference evidence="1" key="1">
    <citation type="submission" date="2019-08" db="EMBL/GenBank/DDBJ databases">
        <authorList>
            <person name="Kucharzyk K."/>
            <person name="Murdoch R.W."/>
            <person name="Higgins S."/>
            <person name="Loffler F."/>
        </authorList>
    </citation>
    <scope>NUCLEOTIDE SEQUENCE</scope>
</reference>
<protein>
    <submittedName>
        <fullName evidence="1">Uncharacterized protein</fullName>
    </submittedName>
</protein>
<evidence type="ECO:0000313" key="1">
    <source>
        <dbReference type="EMBL" id="MPN53549.1"/>
    </source>
</evidence>
<proteinExistence type="predicted"/>
<accession>A0A645IT32</accession>
<sequence length="130" mass="14420">MSGGVDHLQCQARDLEDLPLGHKIGRSRALFQLPVIASRAEAADRQHRRVQLVDIDRHTGKILQCPRMVPVTVGQQNGRGLLRAKLRADTFRLAAGIDQDSVLAARQSQHIAVLLQFPVGDHLYNHLVLP</sequence>
<dbReference type="AlphaFoldDB" id="A0A645IT32"/>